<protein>
    <submittedName>
        <fullName evidence="2">Uncharacterized protein</fullName>
    </submittedName>
</protein>
<dbReference type="EMBL" id="JBHLWH010000021">
    <property type="protein sequence ID" value="MFC0248272.1"/>
    <property type="molecule type" value="Genomic_DNA"/>
</dbReference>
<evidence type="ECO:0000256" key="1">
    <source>
        <dbReference type="SAM" id="MobiDB-lite"/>
    </source>
</evidence>
<sequence length="78" mass="8376">MTTIDIGGTKLGPTASSRGAATKLSQLAPLRDVEKALDTLSRGQEIAAKKSIAQQETKQITDQLRVASRKRRQAGAER</sequence>
<dbReference type="RefSeq" id="WP_378040903.1">
    <property type="nucleotide sequence ID" value="NZ_JBHLWH010000021.1"/>
</dbReference>
<proteinExistence type="predicted"/>
<name>A0ABV6F430_9MICC</name>
<gene>
    <name evidence="2" type="ORF">ACFFIO_07135</name>
</gene>
<accession>A0ABV6F430</accession>
<evidence type="ECO:0000313" key="2">
    <source>
        <dbReference type="EMBL" id="MFC0248272.1"/>
    </source>
</evidence>
<evidence type="ECO:0000313" key="3">
    <source>
        <dbReference type="Proteomes" id="UP001589766"/>
    </source>
</evidence>
<dbReference type="Proteomes" id="UP001589766">
    <property type="component" value="Unassembled WGS sequence"/>
</dbReference>
<organism evidence="2 3">
    <name type="scientific">Citricoccus parietis</name>
    <dbReference type="NCBI Taxonomy" id="592307"/>
    <lineage>
        <taxon>Bacteria</taxon>
        <taxon>Bacillati</taxon>
        <taxon>Actinomycetota</taxon>
        <taxon>Actinomycetes</taxon>
        <taxon>Micrococcales</taxon>
        <taxon>Micrococcaceae</taxon>
        <taxon>Citricoccus</taxon>
    </lineage>
</organism>
<comment type="caution">
    <text evidence="2">The sequence shown here is derived from an EMBL/GenBank/DDBJ whole genome shotgun (WGS) entry which is preliminary data.</text>
</comment>
<feature type="region of interest" description="Disordered" evidence="1">
    <location>
        <begin position="1"/>
        <end position="23"/>
    </location>
</feature>
<reference evidence="2 3" key="1">
    <citation type="submission" date="2024-09" db="EMBL/GenBank/DDBJ databases">
        <authorList>
            <person name="Sun Q."/>
            <person name="Mori K."/>
        </authorList>
    </citation>
    <scope>NUCLEOTIDE SEQUENCE [LARGE SCALE GENOMIC DNA]</scope>
    <source>
        <strain evidence="2 3">CCM 7609</strain>
    </source>
</reference>
<keyword evidence="3" id="KW-1185">Reference proteome</keyword>
<feature type="compositionally biased region" description="Polar residues" evidence="1">
    <location>
        <begin position="14"/>
        <end position="23"/>
    </location>
</feature>